<evidence type="ECO:0000313" key="2">
    <source>
        <dbReference type="Proteomes" id="UP001430700"/>
    </source>
</evidence>
<dbReference type="Proteomes" id="UP001430700">
    <property type="component" value="Unassembled WGS sequence"/>
</dbReference>
<accession>A0ABS8M403</accession>
<evidence type="ECO:0000313" key="1">
    <source>
        <dbReference type="EMBL" id="MCC9018936.1"/>
    </source>
</evidence>
<protein>
    <recommendedName>
        <fullName evidence="3">VCBS repeat-containing protein</fullName>
    </recommendedName>
</protein>
<dbReference type="NCBIfam" id="NF047539">
    <property type="entry name" value="XAC2610_fam"/>
    <property type="match status" value="1"/>
</dbReference>
<sequence length="292" mass="34376">MKTKPNILAIVVIILSLFSCGQSNEKKKKAVRKDSVSATFLQKEKERLEKRKKLEQQNRIDSVRFDQILTNAIKIATQNIDKNKFHQEYKVNTAIEVDINFDNHFTKKHPHLIIHRYGINDVYIDIYSKVNNKFKKVVSHKEWSLTYRNDTIRDINGDGLKDFVLNWYGATGCCLKAFSNIYLLREDQKTFSNSFEFINPTFSPKEKIIRGVQYGHPGETEMYKYRWNGETIDTLEYVYYEKDKNDKKTGKLIISKNKPYNNNKKETVILSSMPNEYKTIEGYDWFTGKGYE</sequence>
<gene>
    <name evidence="1" type="ORF">LNQ34_14300</name>
</gene>
<dbReference type="PROSITE" id="PS51257">
    <property type="entry name" value="PROKAR_LIPOPROTEIN"/>
    <property type="match status" value="1"/>
</dbReference>
<dbReference type="InterPro" id="IPR058087">
    <property type="entry name" value="XAC2610_dom"/>
</dbReference>
<reference evidence="1" key="1">
    <citation type="submission" date="2021-11" db="EMBL/GenBank/DDBJ databases">
        <title>Description of novel Flavobacterium species.</title>
        <authorList>
            <person name="Saticioglu I.B."/>
            <person name="Ay H."/>
            <person name="Altun S."/>
            <person name="Duman M."/>
        </authorList>
    </citation>
    <scope>NUCLEOTIDE SEQUENCE</scope>
    <source>
        <strain evidence="1">F-126</strain>
    </source>
</reference>
<dbReference type="RefSeq" id="WP_230000221.1">
    <property type="nucleotide sequence ID" value="NZ_JAJJMN010000001.1"/>
</dbReference>
<evidence type="ECO:0008006" key="3">
    <source>
        <dbReference type="Google" id="ProtNLM"/>
    </source>
</evidence>
<comment type="caution">
    <text evidence="1">The sequence shown here is derived from an EMBL/GenBank/DDBJ whole genome shotgun (WGS) entry which is preliminary data.</text>
</comment>
<organism evidence="1 2">
    <name type="scientific">Flavobacterium lipolyticum</name>
    <dbReference type="NCBI Taxonomy" id="2893754"/>
    <lineage>
        <taxon>Bacteria</taxon>
        <taxon>Pseudomonadati</taxon>
        <taxon>Bacteroidota</taxon>
        <taxon>Flavobacteriia</taxon>
        <taxon>Flavobacteriales</taxon>
        <taxon>Flavobacteriaceae</taxon>
        <taxon>Flavobacterium</taxon>
    </lineage>
</organism>
<dbReference type="EMBL" id="JAJJMN010000001">
    <property type="protein sequence ID" value="MCC9018936.1"/>
    <property type="molecule type" value="Genomic_DNA"/>
</dbReference>
<name>A0ABS8M403_9FLAO</name>
<keyword evidence="2" id="KW-1185">Reference proteome</keyword>
<proteinExistence type="predicted"/>